<geneLocation type="plasmid" evidence="1 2">
    <name>pFMC</name>
</geneLocation>
<keyword evidence="1" id="KW-0614">Plasmid</keyword>
<gene>
    <name evidence="1" type="ordered locus">FMG_P0047</name>
</gene>
<dbReference type="AlphaFoldDB" id="B0S4A5"/>
<dbReference type="KEGG" id="fma:FMG_P0047"/>
<organism evidence="1 2">
    <name type="scientific">Finegoldia magna (strain ATCC 29328 / DSM 20472 / WAL 2508)</name>
    <name type="common">Peptostreptococcus magnus</name>
    <dbReference type="NCBI Taxonomy" id="334413"/>
    <lineage>
        <taxon>Bacteria</taxon>
        <taxon>Bacillati</taxon>
        <taxon>Bacillota</taxon>
        <taxon>Tissierellia</taxon>
        <taxon>Tissierellales</taxon>
        <taxon>Peptoniphilaceae</taxon>
        <taxon>Finegoldia</taxon>
    </lineage>
</organism>
<dbReference type="EMBL" id="AP008972">
    <property type="protein sequence ID" value="BAG09096.1"/>
    <property type="molecule type" value="Genomic_DNA"/>
</dbReference>
<reference evidence="1 2" key="1">
    <citation type="journal article" date="2008" name="DNA Res.">
        <title>Complete genome sequence of Finegoldia magna, an anaerobic opportunistic pathogen.</title>
        <authorList>
            <person name="Goto T."/>
            <person name="Yamashita A."/>
            <person name="Hirakawa H."/>
            <person name="Matsutani M."/>
            <person name="Todo K."/>
            <person name="Ohshima K."/>
            <person name="Toh H."/>
            <person name="Miyamoto K."/>
            <person name="Kuhara S."/>
            <person name="Hattori M."/>
            <person name="Shimizu T."/>
            <person name="Akimoto S."/>
        </authorList>
    </citation>
    <scope>NUCLEOTIDE SEQUENCE [LARGE SCALE GENOMIC DNA]</scope>
    <source>
        <strain evidence="2">ATCC 29328 / DSM 20472 / WAL 2508</strain>
        <plasmid evidence="1 2">pFMC</plasmid>
    </source>
</reference>
<dbReference type="Proteomes" id="UP000001319">
    <property type="component" value="Plasmid pFMC"/>
</dbReference>
<dbReference type="HOGENOM" id="CLU_945784_0_0_9"/>
<sequence length="315" mass="38023">MMKNLKLESLEIRNDKILLYGKYHIDNYAFVSEKIKTDSEKIANALNFDDLPFRILYMLDEKTKEELDFDERLVEDMLLNMCFHIKKISNLELRKKIEECILQLYEDETIVQINNVLLYLNDDYEGKDYDFIRDYRHKCEILKKIYILDIYLSYDIKDLDLKVFDYEQLLEIHEGLKNDVDVRLYANPKLNWSRMKIIRKTLEDYDIDVSKYVEANFTENEIDEIVEGLESGIDVSAYADNRLHYEEMREIREKLEEGKRIYKLRYDNSQLDIIIKALEDAKAYYEQNLFDSYKNFDELEKIIKSLKAQLPHKLW</sequence>
<proteinExistence type="predicted"/>
<dbReference type="eggNOG" id="COG1315">
    <property type="taxonomic scope" value="Bacteria"/>
</dbReference>
<keyword evidence="2" id="KW-1185">Reference proteome</keyword>
<evidence type="ECO:0000313" key="1">
    <source>
        <dbReference type="EMBL" id="BAG09096.1"/>
    </source>
</evidence>
<name>B0S4A5_FINM2</name>
<evidence type="ECO:0000313" key="2">
    <source>
        <dbReference type="Proteomes" id="UP000001319"/>
    </source>
</evidence>
<dbReference type="RefSeq" id="WP_012289859.1">
    <property type="nucleotide sequence ID" value="NC_010371.1"/>
</dbReference>
<accession>B0S4A5</accession>
<protein>
    <submittedName>
        <fullName evidence="1">Uncharacterized protein</fullName>
    </submittedName>
</protein>